<evidence type="ECO:0000256" key="2">
    <source>
        <dbReference type="ARBA" id="ARBA00022598"/>
    </source>
</evidence>
<dbReference type="PANTHER" id="PTHR24096">
    <property type="entry name" value="LONG-CHAIN-FATTY-ACID--COA LIGASE"/>
    <property type="match status" value="1"/>
</dbReference>
<dbReference type="InterPro" id="IPR045851">
    <property type="entry name" value="AMP-bd_C_sf"/>
</dbReference>
<feature type="transmembrane region" description="Helical" evidence="6">
    <location>
        <begin position="225"/>
        <end position="247"/>
    </location>
</feature>
<dbReference type="InterPro" id="IPR036259">
    <property type="entry name" value="MFS_trans_sf"/>
</dbReference>
<evidence type="ECO:0000256" key="6">
    <source>
        <dbReference type="SAM" id="Phobius"/>
    </source>
</evidence>
<protein>
    <submittedName>
        <fullName evidence="8">MFS transporter</fullName>
    </submittedName>
</protein>
<dbReference type="PROSITE" id="PS00455">
    <property type="entry name" value="AMP_BINDING"/>
    <property type="match status" value="1"/>
</dbReference>
<keyword evidence="3 6" id="KW-0812">Transmembrane</keyword>
<dbReference type="SMART" id="SM00563">
    <property type="entry name" value="PlsC"/>
    <property type="match status" value="1"/>
</dbReference>
<dbReference type="Pfam" id="PF00501">
    <property type="entry name" value="AMP-binding"/>
    <property type="match status" value="1"/>
</dbReference>
<evidence type="ECO:0000256" key="1">
    <source>
        <dbReference type="ARBA" id="ARBA00006432"/>
    </source>
</evidence>
<evidence type="ECO:0000256" key="5">
    <source>
        <dbReference type="ARBA" id="ARBA00023136"/>
    </source>
</evidence>
<dbReference type="SUPFAM" id="SSF56801">
    <property type="entry name" value="Acetyl-CoA synthetase-like"/>
    <property type="match status" value="1"/>
</dbReference>
<accession>A0ABY7VWG6</accession>
<keyword evidence="4 6" id="KW-1133">Transmembrane helix</keyword>
<feature type="transmembrane region" description="Helical" evidence="6">
    <location>
        <begin position="48"/>
        <end position="68"/>
    </location>
</feature>
<evidence type="ECO:0000256" key="4">
    <source>
        <dbReference type="ARBA" id="ARBA00022989"/>
    </source>
</evidence>
<dbReference type="Gene3D" id="3.30.300.30">
    <property type="match status" value="1"/>
</dbReference>
<evidence type="ECO:0000313" key="9">
    <source>
        <dbReference type="Proteomes" id="UP001214250"/>
    </source>
</evidence>
<feature type="transmembrane region" description="Helical" evidence="6">
    <location>
        <begin position="314"/>
        <end position="337"/>
    </location>
</feature>
<dbReference type="InterPro" id="IPR042099">
    <property type="entry name" value="ANL_N_sf"/>
</dbReference>
<name>A0ABY7VWG6_9BACT</name>
<evidence type="ECO:0000259" key="7">
    <source>
        <dbReference type="SMART" id="SM00563"/>
    </source>
</evidence>
<organism evidence="8 9">
    <name type="scientific">Lentisphaera profundi</name>
    <dbReference type="NCBI Taxonomy" id="1658616"/>
    <lineage>
        <taxon>Bacteria</taxon>
        <taxon>Pseudomonadati</taxon>
        <taxon>Lentisphaerota</taxon>
        <taxon>Lentisphaeria</taxon>
        <taxon>Lentisphaerales</taxon>
        <taxon>Lentisphaeraceae</taxon>
        <taxon>Lentisphaera</taxon>
    </lineage>
</organism>
<dbReference type="EMBL" id="CP117812">
    <property type="protein sequence ID" value="WDE98432.1"/>
    <property type="molecule type" value="Genomic_DNA"/>
</dbReference>
<dbReference type="InterPro" id="IPR011701">
    <property type="entry name" value="MFS"/>
</dbReference>
<dbReference type="Pfam" id="PF01553">
    <property type="entry name" value="Acyltransferase"/>
    <property type="match status" value="1"/>
</dbReference>
<sequence length="1129" mass="123473">MTPQTRRLMPVALANFFGTLNDNAFKNVAYLAMAASITDSSKELVLNARVSIVFTIPFIIFSVIAGWAGDKFSRDKVMRFAKACEFPIMLVGAIAIMAYDSKAPNPILGGLLYSCVFLMALQSTFFVPARASIMPQLFNEQEIKDANGKLELLNFAGIILGTALAILCVAIKEVTFILPIFAIAGWLFIRKTEKVPAANPDLPFSLNPIKELAGPMKTLFGNKGLLASTVAETIFYSIGLVLVFSIFNLGKYELHLDDTGRSLLLLPLTFGIGLGCFIAGRVNHTTMNRGLCVPGLMGMTFSLCQLISCSSPVMAGVWILFAGFFGGLFILPVKVYLQEETPQNERVRIMAAENIIVFIGMLLTTWITFEFGKRSDNITTYMVIWSCASILALTSIAAACVLSNNFLRLIVLGPIRLHYRIKVRGLENVPHEGPLLLLPNHSTWIDGFLISAAVPRNIVFMIDSVYYNKPLLKPFFEMFDFLPVNAGRKSVLQSLEAGKQALADGKALCLFPEGVLTRSGFMNEFKSGFQRVLKGNDQATVLPVYMGGTWGSTFSLRGGERISFSNTTGPLPPKISVHVGEAVAHDLPALDLWEKVKELEFIDHKIRADENVPGPVKFLHYAKLKPFGSIFIDPEKGPIKNLPLLIKILALSAKIKKIQGKKEYTSILLPNTVAAVSSALAAYYQESIPVFLNSTVSKDGLAHALKTTDCQHVITSKLAIKKMNIDLPESCTPIYLEDIAKSIGKIDVLKALLSIARPSHWICKAKIDDTATILFSSGSTGTPKGVELTHLNVSSNLDSLGTVCDLNDKDIVLGHMPLFHAFGFLSAFYLPISHGTPTVMQANPLDAKAVSHNMGKYNCTLLFATPSFLANYTRRCKEEDFNKLRLVLVGAEKLNSNTAQEFFDKFGILPTEAYGATELAPGISFNAPVKIWELGKKNLRENSVGRPLPGIQVKTVNPDTLEDLSNGVAGLLLVRSPSTMRGYLKDPDRTKAVLKNGWYITGDIASINRDGSIQLQGRLSRFSKIAGEMVPHGAVEEALYQETGTDSSQLAVMGVPDEARGEKLVVLFTALPKEINDLIDTLRNNGLPNLWIPKPQNFIKIEEIPLLGSGKIDLKALKDLAIKMVGGID</sequence>
<feature type="transmembrane region" description="Helical" evidence="6">
    <location>
        <begin position="381"/>
        <end position="402"/>
    </location>
</feature>
<dbReference type="PANTHER" id="PTHR24096:SF149">
    <property type="entry name" value="AMP-BINDING DOMAIN-CONTAINING PROTEIN-RELATED"/>
    <property type="match status" value="1"/>
</dbReference>
<dbReference type="InterPro" id="IPR002123">
    <property type="entry name" value="Plipid/glycerol_acylTrfase"/>
</dbReference>
<feature type="transmembrane region" description="Helical" evidence="6">
    <location>
        <begin position="259"/>
        <end position="279"/>
    </location>
</feature>
<dbReference type="SUPFAM" id="SSF69593">
    <property type="entry name" value="Glycerol-3-phosphate (1)-acyltransferase"/>
    <property type="match status" value="1"/>
</dbReference>
<proteinExistence type="inferred from homology"/>
<keyword evidence="5 6" id="KW-0472">Membrane</keyword>
<dbReference type="CDD" id="cd06173">
    <property type="entry name" value="MFS_MefA_like"/>
    <property type="match status" value="1"/>
</dbReference>
<dbReference type="Gene3D" id="1.20.1250.20">
    <property type="entry name" value="MFS general substrate transporter like domains"/>
    <property type="match status" value="1"/>
</dbReference>
<keyword evidence="2" id="KW-0436">Ligase</keyword>
<feature type="transmembrane region" description="Helical" evidence="6">
    <location>
        <begin position="150"/>
        <end position="167"/>
    </location>
</feature>
<comment type="similarity">
    <text evidence="1">Belongs to the ATP-dependent AMP-binding enzyme family.</text>
</comment>
<feature type="transmembrane region" description="Helical" evidence="6">
    <location>
        <begin position="80"/>
        <end position="99"/>
    </location>
</feature>
<keyword evidence="9" id="KW-1185">Reference proteome</keyword>
<dbReference type="Proteomes" id="UP001214250">
    <property type="component" value="Chromosome 2"/>
</dbReference>
<dbReference type="Pfam" id="PF07690">
    <property type="entry name" value="MFS_1"/>
    <property type="match status" value="1"/>
</dbReference>
<feature type="transmembrane region" description="Helical" evidence="6">
    <location>
        <begin position="111"/>
        <end position="129"/>
    </location>
</feature>
<evidence type="ECO:0000313" key="8">
    <source>
        <dbReference type="EMBL" id="WDE98432.1"/>
    </source>
</evidence>
<dbReference type="InterPro" id="IPR000873">
    <property type="entry name" value="AMP-dep_synth/lig_dom"/>
</dbReference>
<dbReference type="InterPro" id="IPR020845">
    <property type="entry name" value="AMP-binding_CS"/>
</dbReference>
<dbReference type="SUPFAM" id="SSF103473">
    <property type="entry name" value="MFS general substrate transporter"/>
    <property type="match status" value="1"/>
</dbReference>
<reference evidence="8 9" key="1">
    <citation type="submission" date="2023-02" db="EMBL/GenBank/DDBJ databases">
        <title>Genome sequence of Lentisphaera profundi SAORIC-696.</title>
        <authorList>
            <person name="Kim e."/>
            <person name="Cho J.-C."/>
            <person name="Choi A."/>
            <person name="Kang I."/>
        </authorList>
    </citation>
    <scope>NUCLEOTIDE SEQUENCE [LARGE SCALE GENOMIC DNA]</scope>
    <source>
        <strain evidence="8 9">SAORIC-696</strain>
    </source>
</reference>
<dbReference type="CDD" id="cd07989">
    <property type="entry name" value="LPLAT_AGPAT-like"/>
    <property type="match status" value="1"/>
</dbReference>
<feature type="domain" description="Phospholipid/glycerol acyltransferase" evidence="7">
    <location>
        <begin position="435"/>
        <end position="549"/>
    </location>
</feature>
<gene>
    <name evidence="8" type="ORF">PQO03_21715</name>
</gene>
<dbReference type="RefSeq" id="WP_274153304.1">
    <property type="nucleotide sequence ID" value="NZ_CP117812.1"/>
</dbReference>
<dbReference type="Gene3D" id="3.40.50.12780">
    <property type="entry name" value="N-terminal domain of ligase-like"/>
    <property type="match status" value="1"/>
</dbReference>
<evidence type="ECO:0000256" key="3">
    <source>
        <dbReference type="ARBA" id="ARBA00022692"/>
    </source>
</evidence>
<feature type="transmembrane region" description="Helical" evidence="6">
    <location>
        <begin position="349"/>
        <end position="369"/>
    </location>
</feature>